<feature type="transmembrane region" description="Helical" evidence="1">
    <location>
        <begin position="339"/>
        <end position="357"/>
    </location>
</feature>
<feature type="transmembrane region" description="Helical" evidence="1">
    <location>
        <begin position="305"/>
        <end position="327"/>
    </location>
</feature>
<proteinExistence type="predicted"/>
<organism evidence="2 3">
    <name type="scientific">Faecalicatena fissicatena</name>
    <dbReference type="NCBI Taxonomy" id="290055"/>
    <lineage>
        <taxon>Bacteria</taxon>
        <taxon>Bacillati</taxon>
        <taxon>Bacillota</taxon>
        <taxon>Clostridia</taxon>
        <taxon>Lachnospirales</taxon>
        <taxon>Lachnospiraceae</taxon>
        <taxon>Faecalicatena</taxon>
    </lineage>
</organism>
<dbReference type="Proteomes" id="UP000821846">
    <property type="component" value="Unassembled WGS sequence"/>
</dbReference>
<keyword evidence="3" id="KW-1185">Reference proteome</keyword>
<keyword evidence="1" id="KW-0812">Transmembrane</keyword>
<feature type="transmembrane region" description="Helical" evidence="1">
    <location>
        <begin position="151"/>
        <end position="170"/>
    </location>
</feature>
<gene>
    <name evidence="2" type="ORF">HFM93_05360</name>
</gene>
<evidence type="ECO:0008006" key="4">
    <source>
        <dbReference type="Google" id="ProtNLM"/>
    </source>
</evidence>
<feature type="transmembrane region" description="Helical" evidence="1">
    <location>
        <begin position="237"/>
        <end position="258"/>
    </location>
</feature>
<feature type="transmembrane region" description="Helical" evidence="1">
    <location>
        <begin position="279"/>
        <end position="299"/>
    </location>
</feature>
<feature type="transmembrane region" description="Helical" evidence="1">
    <location>
        <begin position="61"/>
        <end position="86"/>
    </location>
</feature>
<dbReference type="RefSeq" id="WP_173867000.1">
    <property type="nucleotide sequence ID" value="NZ_JAAWUU010000075.1"/>
</dbReference>
<evidence type="ECO:0000313" key="3">
    <source>
        <dbReference type="Proteomes" id="UP000821846"/>
    </source>
</evidence>
<feature type="transmembrane region" description="Helical" evidence="1">
    <location>
        <begin position="107"/>
        <end position="131"/>
    </location>
</feature>
<evidence type="ECO:0000256" key="1">
    <source>
        <dbReference type="SAM" id="Phobius"/>
    </source>
</evidence>
<keyword evidence="1" id="KW-1133">Transmembrane helix</keyword>
<keyword evidence="1" id="KW-0472">Membrane</keyword>
<sequence>MTSKISFLKLMQEDAKRRNWMLVFLSVLFFVCYPVLMMIALDAQTTVNDIWRNRVAVDLLAPGNIAMALVVTAAAAMIAAAEFSYVHSKEKMDLYYSIPVRRKKLFLSGYMTGFLMFVGIFLVCEILAMLVAATKGVSLSLLFLPFLKGSVLHIIEFLLIYSAAAFAMLFTGNTLIAVFGMAVIAGYGPAVTMIAQAYIETGFYTALKAIQLWKIAYTTPIGIMIWIEQGIQHGTPWFGAACMTLGGIVVFFLADLWMCTHHRAECGGMALAFPKTEQILKILMVLPGALAIGIVAYGMTGSNQYSWLFGGFIFGVLVLGMLMEFIYHKDVKLVFSHKIGTGITLAAGILLICSLVFDWPGYNRWMPAKEEVKAMSVCSRGGLGAEIYGNLYVIENQMQSLETISDIESHLDLEQTEQFDVIYDLVEKAHAEGNRDCGEDGNVDEVLVKFVMQNGKVKYRRYFILDDVWNAAEEKLWKQSWYQQLCYPILSNDPQYAEEKLTGIRLSYLYEDDVVVTGEDAKELYRIYKKELTEKTGQELKNIPAAENDASADSTDVDGYTRDLYFSFEERTKDKTITYQEYGYPLRKDFARTWKKIREIQKKNSEPL</sequence>
<dbReference type="EMBL" id="JAAWUZ010000013">
    <property type="protein sequence ID" value="NSG29717.1"/>
    <property type="molecule type" value="Genomic_DNA"/>
</dbReference>
<comment type="caution">
    <text evidence="2">The sequence shown here is derived from an EMBL/GenBank/DDBJ whole genome shotgun (WGS) entry which is preliminary data.</text>
</comment>
<feature type="transmembrane region" description="Helical" evidence="1">
    <location>
        <begin position="177"/>
        <end position="199"/>
    </location>
</feature>
<evidence type="ECO:0000313" key="2">
    <source>
        <dbReference type="EMBL" id="NSG29717.1"/>
    </source>
</evidence>
<name>A0ABX2GWJ0_9FIRM</name>
<feature type="transmembrane region" description="Helical" evidence="1">
    <location>
        <begin position="20"/>
        <end position="41"/>
    </location>
</feature>
<reference evidence="2 3" key="1">
    <citation type="journal article" date="2020" name="Cell Host Microbe">
        <title>Functional and Genomic Variation between Human-Derived Isolates of Lachnospiraceae Reveals Inter- and Intra-Species Diversity.</title>
        <authorList>
            <person name="Sorbara M.T."/>
            <person name="Littmann E.R."/>
            <person name="Fontana E."/>
            <person name="Moody T.U."/>
            <person name="Kohout C.E."/>
            <person name="Gjonbalaj M."/>
            <person name="Eaton V."/>
            <person name="Seok R."/>
            <person name="Leiner I.M."/>
            <person name="Pamer E.G."/>
        </authorList>
    </citation>
    <scope>NUCLEOTIDE SEQUENCE [LARGE SCALE GENOMIC DNA]</scope>
    <source>
        <strain evidence="2 3">MSK.14.16</strain>
    </source>
</reference>
<protein>
    <recommendedName>
        <fullName evidence="4">ABC-type transport system involved in multi-copper enzyme maturation, permease component</fullName>
    </recommendedName>
</protein>
<accession>A0ABX2GWJ0</accession>